<reference evidence="1 2" key="1">
    <citation type="submission" date="2023-07" db="EMBL/GenBank/DDBJ databases">
        <title>Sequencing the genomes of 1000 actinobacteria strains.</title>
        <authorList>
            <person name="Klenk H.-P."/>
        </authorList>
    </citation>
    <scope>NUCLEOTIDE SEQUENCE [LARGE SCALE GENOMIC DNA]</scope>
    <source>
        <strain evidence="1 2">DSM 15539</strain>
    </source>
</reference>
<protein>
    <submittedName>
        <fullName evidence="1">Uncharacterized protein</fullName>
    </submittedName>
</protein>
<dbReference type="InterPro" id="IPR029044">
    <property type="entry name" value="Nucleotide-diphossugar_trans"/>
</dbReference>
<dbReference type="Gene3D" id="3.90.550.10">
    <property type="entry name" value="Spore Coat Polysaccharide Biosynthesis Protein SpsA, Chain A"/>
    <property type="match status" value="1"/>
</dbReference>
<dbReference type="EMBL" id="JAVDUJ010000001">
    <property type="protein sequence ID" value="MDR6938572.1"/>
    <property type="molecule type" value="Genomic_DNA"/>
</dbReference>
<accession>A0ABU1SZL7</accession>
<evidence type="ECO:0000313" key="2">
    <source>
        <dbReference type="Proteomes" id="UP001266099"/>
    </source>
</evidence>
<dbReference type="Proteomes" id="UP001266099">
    <property type="component" value="Unassembled WGS sequence"/>
</dbReference>
<proteinExistence type="predicted"/>
<organism evidence="1 2">
    <name type="scientific">Arcanobacterium hippocoleae</name>
    <dbReference type="NCBI Taxonomy" id="149017"/>
    <lineage>
        <taxon>Bacteria</taxon>
        <taxon>Bacillati</taxon>
        <taxon>Actinomycetota</taxon>
        <taxon>Actinomycetes</taxon>
        <taxon>Actinomycetales</taxon>
        <taxon>Actinomycetaceae</taxon>
        <taxon>Arcanobacterium</taxon>
    </lineage>
</organism>
<gene>
    <name evidence="1" type="ORF">J2S36_000115</name>
</gene>
<evidence type="ECO:0000313" key="1">
    <source>
        <dbReference type="EMBL" id="MDR6938572.1"/>
    </source>
</evidence>
<comment type="caution">
    <text evidence="1">The sequence shown here is derived from an EMBL/GenBank/DDBJ whole genome shotgun (WGS) entry which is preliminary data.</text>
</comment>
<dbReference type="SUPFAM" id="SSF53448">
    <property type="entry name" value="Nucleotide-diphospho-sugar transferases"/>
    <property type="match status" value="1"/>
</dbReference>
<sequence length="270" mass="31900">MDPNTLAVLTGNAEKTQTPVVKSNFYFYWSSPKLSNRCNYLIRKNTPQIIKPLEYPALFWYMPSIWSAIYRRDFLVKHEIRFLETPGASYQDVSFTFKVWACAEKVSLLPNAFVHYRQDNENSSIHSAGKVFAVAKEFAEIERFIAGFGPATPKHKKLKTYETRLKWDSYIWNYWRLTPAGRKDFFPHFQHTFKAEFSAGNINPQYFFPWSKKDLNLLLKHPKTFQNRTADQYSGKTRHFWKLLACITENRISPQKWAQTRKQVCGNWQQ</sequence>
<name>A0ABU1SZL7_9ACTO</name>
<keyword evidence="2" id="KW-1185">Reference proteome</keyword>